<comment type="similarity">
    <text evidence="1">Belongs to the short-chain dehydrogenases/reductases (SDR) family.</text>
</comment>
<dbReference type="InterPro" id="IPR036291">
    <property type="entry name" value="NAD(P)-bd_dom_sf"/>
</dbReference>
<dbReference type="EMBL" id="JAKNSF020000019">
    <property type="protein sequence ID" value="KAK7732604.1"/>
    <property type="molecule type" value="Genomic_DNA"/>
</dbReference>
<dbReference type="Gene3D" id="3.40.50.720">
    <property type="entry name" value="NAD(P)-binding Rossmann-like Domain"/>
    <property type="match status" value="1"/>
</dbReference>
<evidence type="ECO:0000256" key="2">
    <source>
        <dbReference type="ARBA" id="ARBA00023002"/>
    </source>
</evidence>
<dbReference type="PANTHER" id="PTHR43180:SF11">
    <property type="entry name" value="NAD(P)-BINDING PROTEIN"/>
    <property type="match status" value="1"/>
</dbReference>
<sequence length="529" mass="57882">MPNFMVSLADLYNWLHIPDVLHPDLQHILEVRSETVPAPQRACAEQVARSHLFLEWLRSPESSQLLVHANYRKSSPISGLSIFCFYLRKVLASRPDRFIPLVFFCGLHTHEDDDDEEEESRDSAAGIQSVPSRWLSIGAHGLIRSFIHQLLAWYSLHCPAVWITVTALEKHAIEQNDLGALYEMFTRLPLNEIYGIITMAKINLPGPIPSATLTAQPDTTSLKNSTVLVTGGAQGLGAEIATKCAAASARVTIADIDDPRGKDLASALGENVQFVHCDVRQWSDQVSAFKAAIRFAPSSETPPTTLDHVVINAGIMDKPFFVGHDPGMADLDDDPPEPDARPIDVNTKGAMFSLKLAQLYMTSPSAPKASPSSVVFVLSPQSYVTLPGSIIYRGSKFGARGLFRSSRVPFASKGVRVNALVPWLMETGMNEGADGVSEVLLGLGVQFVSVEAHARMVVHLLADDGIVGRAVALLQPEGVAIADVEDDDAGGDGIRKYWELFHGGWPGTRDARQKMYGMMGFQDDKDRWF</sequence>
<evidence type="ECO:0000313" key="4">
    <source>
        <dbReference type="Proteomes" id="UP001430848"/>
    </source>
</evidence>
<dbReference type="SUPFAM" id="SSF51735">
    <property type="entry name" value="NAD(P)-binding Rossmann-fold domains"/>
    <property type="match status" value="1"/>
</dbReference>
<dbReference type="PANTHER" id="PTHR43180">
    <property type="entry name" value="3-OXOACYL-(ACYL-CARRIER-PROTEIN) REDUCTASE (AFU_ORTHOLOGUE AFUA_6G11210)"/>
    <property type="match status" value="1"/>
</dbReference>
<dbReference type="Proteomes" id="UP001430848">
    <property type="component" value="Unassembled WGS sequence"/>
</dbReference>
<protein>
    <recommendedName>
        <fullName evidence="5">Short chain dehydrogenase</fullName>
    </recommendedName>
</protein>
<reference evidence="3 4" key="1">
    <citation type="submission" date="2024-02" db="EMBL/GenBank/DDBJ databases">
        <title>De novo assembly and annotation of 12 fungi associated with fruit tree decline syndrome in Ontario, Canada.</title>
        <authorList>
            <person name="Sulman M."/>
            <person name="Ellouze W."/>
            <person name="Ilyukhin E."/>
        </authorList>
    </citation>
    <scope>NUCLEOTIDE SEQUENCE [LARGE SCALE GENOMIC DNA]</scope>
    <source>
        <strain evidence="3 4">M169</strain>
    </source>
</reference>
<dbReference type="Pfam" id="PF00106">
    <property type="entry name" value="adh_short"/>
    <property type="match status" value="1"/>
</dbReference>
<comment type="caution">
    <text evidence="3">The sequence shown here is derived from an EMBL/GenBank/DDBJ whole genome shotgun (WGS) entry which is preliminary data.</text>
</comment>
<evidence type="ECO:0000256" key="1">
    <source>
        <dbReference type="ARBA" id="ARBA00006484"/>
    </source>
</evidence>
<evidence type="ECO:0000313" key="3">
    <source>
        <dbReference type="EMBL" id="KAK7732604.1"/>
    </source>
</evidence>
<organism evidence="3 4">
    <name type="scientific">Diaporthe eres</name>
    <name type="common">Phomopsis oblonga</name>
    <dbReference type="NCBI Taxonomy" id="83184"/>
    <lineage>
        <taxon>Eukaryota</taxon>
        <taxon>Fungi</taxon>
        <taxon>Dikarya</taxon>
        <taxon>Ascomycota</taxon>
        <taxon>Pezizomycotina</taxon>
        <taxon>Sordariomycetes</taxon>
        <taxon>Sordariomycetidae</taxon>
        <taxon>Diaporthales</taxon>
        <taxon>Diaporthaceae</taxon>
        <taxon>Diaporthe</taxon>
        <taxon>Diaporthe eres species complex</taxon>
    </lineage>
</organism>
<accession>A0ABR1PCB8</accession>
<gene>
    <name evidence="3" type="ORF">SLS63_004859</name>
</gene>
<dbReference type="InterPro" id="IPR002347">
    <property type="entry name" value="SDR_fam"/>
</dbReference>
<keyword evidence="2" id="KW-0560">Oxidoreductase</keyword>
<name>A0ABR1PCB8_DIAER</name>
<proteinExistence type="inferred from homology"/>
<evidence type="ECO:0008006" key="5">
    <source>
        <dbReference type="Google" id="ProtNLM"/>
    </source>
</evidence>
<keyword evidence="4" id="KW-1185">Reference proteome</keyword>
<dbReference type="PRINTS" id="PR00081">
    <property type="entry name" value="GDHRDH"/>
</dbReference>